<evidence type="ECO:0000313" key="1">
    <source>
        <dbReference type="EMBL" id="AOP03546.1"/>
    </source>
</evidence>
<proteinExistence type="predicted"/>
<keyword evidence="1" id="KW-0808">Transferase</keyword>
<dbReference type="GO" id="GO:0016740">
    <property type="term" value="F:transferase activity"/>
    <property type="evidence" value="ECO:0007669"/>
    <property type="project" value="UniProtKB-KW"/>
</dbReference>
<dbReference type="EMBL" id="KT163363">
    <property type="protein sequence ID" value="AOP03546.1"/>
    <property type="molecule type" value="Genomic_DNA"/>
</dbReference>
<protein>
    <submittedName>
        <fullName evidence="1">Glycosyltransferase</fullName>
    </submittedName>
</protein>
<accession>A0A1C9IGR5</accession>
<organism evidence="1">
    <name type="scientific">Streptococcus suis</name>
    <dbReference type="NCBI Taxonomy" id="1307"/>
    <lineage>
        <taxon>Bacteria</taxon>
        <taxon>Bacillati</taxon>
        <taxon>Bacillota</taxon>
        <taxon>Bacilli</taxon>
        <taxon>Lactobacillales</taxon>
        <taxon>Streptococcaceae</taxon>
        <taxon>Streptococcus</taxon>
    </lineage>
</organism>
<name>A0A1C9IGR5_STRSU</name>
<dbReference type="InterPro" id="IPR029465">
    <property type="entry name" value="ATPgrasp_TupA"/>
</dbReference>
<dbReference type="AlphaFoldDB" id="A0A1C9IGR5"/>
<dbReference type="Pfam" id="PF14305">
    <property type="entry name" value="ATPgrasp_TupA"/>
    <property type="match status" value="1"/>
</dbReference>
<reference evidence="1" key="1">
    <citation type="journal article" date="2016" name="Appl. Environ. Microbiol.">
        <title>Novel capsular polysaccharide Loci and new diagnostic tools for high-throughput capsular gene typing in Streptococcus suis.</title>
        <authorList>
            <person name="Zheng H."/>
            <person name="Bai X."/>
            <person name="Xu J."/>
        </authorList>
    </citation>
    <scope>NUCLEOTIDE SEQUENCE</scope>
    <source>
        <strain evidence="1">YS108</strain>
    </source>
</reference>
<sequence>MIERVKEILSSPAEFGYWLSGRRFCRMIPDELYIKFKYRCILGRWPNLDDPKYLSEKIQWLKLHDRNPLYIKLVDKYAVRGYIEEKIGKEYLVPLLGVWDSPMGINWDALPDKFVLKTVNGSHTNIICTDKNRLDREKTISTLLRWQKSNQTFYYGREWPYKFVKPRIIAEEYIDSTTPGGLVDYKFMCFNGIADNVMVCSDRQTGKTRFDHFDRGWNLLRYQYVDSDKPINYRISKPDLMDEMFRIAELLAKPFPYVRVDLYCENNRIYFGELTFYPQSGFDTDYTEETDLYLGTKININSEKPNYQKSKG</sequence>
<gene>
    <name evidence="1" type="primary">cpsS</name>
    <name evidence="1" type="ORF">YS108-orf18</name>
</gene>